<dbReference type="InterPro" id="IPR005225">
    <property type="entry name" value="Small_GTP-bd"/>
</dbReference>
<organism evidence="12 13">
    <name type="scientific">Caproiciproducens galactitolivorans</name>
    <dbReference type="NCBI Taxonomy" id="642589"/>
    <lineage>
        <taxon>Bacteria</taxon>
        <taxon>Bacillati</taxon>
        <taxon>Bacillota</taxon>
        <taxon>Clostridia</taxon>
        <taxon>Eubacteriales</taxon>
        <taxon>Acutalibacteraceae</taxon>
        <taxon>Caproiciproducens</taxon>
    </lineage>
</organism>
<evidence type="ECO:0000256" key="9">
    <source>
        <dbReference type="HAMAP-Rule" id="MF_00379"/>
    </source>
</evidence>
<dbReference type="GO" id="GO:0005525">
    <property type="term" value="F:GTP binding"/>
    <property type="evidence" value="ECO:0007669"/>
    <property type="project" value="UniProtKB-UniRule"/>
</dbReference>
<dbReference type="InterPro" id="IPR025867">
    <property type="entry name" value="MnmE_helical"/>
</dbReference>
<dbReference type="NCBIfam" id="TIGR00450">
    <property type="entry name" value="mnmE_trmE_thdF"/>
    <property type="match status" value="1"/>
</dbReference>
<dbReference type="PROSITE" id="PS51709">
    <property type="entry name" value="G_TRME"/>
    <property type="match status" value="1"/>
</dbReference>
<feature type="binding site" evidence="9">
    <location>
        <begin position="257"/>
        <end position="263"/>
    </location>
    <ligand>
        <name>GTP</name>
        <dbReference type="ChEBI" id="CHEBI:37565"/>
    </ligand>
</feature>
<evidence type="ECO:0000313" key="12">
    <source>
        <dbReference type="EMBL" id="TGJ76884.1"/>
    </source>
</evidence>
<feature type="binding site" evidence="9">
    <location>
        <position position="132"/>
    </location>
    <ligand>
        <name>(6S)-5-formyl-5,6,7,8-tetrahydrofolate</name>
        <dbReference type="ChEBI" id="CHEBI:57457"/>
    </ligand>
</feature>
<dbReference type="Gene3D" id="1.20.120.430">
    <property type="entry name" value="tRNA modification GTPase MnmE domain 2"/>
    <property type="match status" value="1"/>
</dbReference>
<keyword evidence="4 9" id="KW-0547">Nucleotide-binding</keyword>
<feature type="binding site" evidence="9">
    <location>
        <position position="463"/>
    </location>
    <ligand>
        <name>(6S)-5-formyl-5,6,7,8-tetrahydrofolate</name>
        <dbReference type="ChEBI" id="CHEBI:57457"/>
    </ligand>
</feature>
<evidence type="ECO:0000256" key="2">
    <source>
        <dbReference type="ARBA" id="ARBA00022694"/>
    </source>
</evidence>
<evidence type="ECO:0000256" key="6">
    <source>
        <dbReference type="ARBA" id="ARBA00022842"/>
    </source>
</evidence>
<dbReference type="PANTHER" id="PTHR42714:SF2">
    <property type="entry name" value="TRNA MODIFICATION GTPASE GTPBP3, MITOCHONDRIAL"/>
    <property type="match status" value="1"/>
</dbReference>
<comment type="caution">
    <text evidence="12">The sequence shown here is derived from an EMBL/GenBank/DDBJ whole genome shotgun (WGS) entry which is preliminary data.</text>
</comment>
<dbReference type="RefSeq" id="WP_135658325.1">
    <property type="nucleotide sequence ID" value="NZ_SRMQ01000003.1"/>
</dbReference>
<dbReference type="Pfam" id="PF10396">
    <property type="entry name" value="TrmE_N"/>
    <property type="match status" value="1"/>
</dbReference>
<feature type="binding site" evidence="9">
    <location>
        <begin position="238"/>
        <end position="243"/>
    </location>
    <ligand>
        <name>GTP</name>
        <dbReference type="ChEBI" id="CHEBI:37565"/>
    </ligand>
</feature>
<dbReference type="SUPFAM" id="SSF52540">
    <property type="entry name" value="P-loop containing nucleoside triphosphate hydrolases"/>
    <property type="match status" value="1"/>
</dbReference>
<gene>
    <name evidence="12" type="primary">mnmE_1</name>
    <name evidence="9" type="synonym">mnmE</name>
    <name evidence="9" type="synonym">trmE</name>
    <name evidence="12" type="ORF">CAGA_09570</name>
</gene>
<dbReference type="GO" id="GO:0005829">
    <property type="term" value="C:cytosol"/>
    <property type="evidence" value="ECO:0007669"/>
    <property type="project" value="TreeGrafter"/>
</dbReference>
<keyword evidence="2 9" id="KW-0819">tRNA processing</keyword>
<comment type="subunit">
    <text evidence="9">Homodimer. Heterotetramer of two MnmE and two MnmG subunits.</text>
</comment>
<evidence type="ECO:0000256" key="10">
    <source>
        <dbReference type="RuleBase" id="RU003313"/>
    </source>
</evidence>
<evidence type="ECO:0000256" key="4">
    <source>
        <dbReference type="ARBA" id="ARBA00022741"/>
    </source>
</evidence>
<accession>A0A4Z0XZJ4</accession>
<dbReference type="Gene3D" id="3.30.1360.120">
    <property type="entry name" value="Probable tRNA modification gtpase trme, domain 1"/>
    <property type="match status" value="1"/>
</dbReference>
<dbReference type="InterPro" id="IPR027266">
    <property type="entry name" value="TrmE/GcvT-like"/>
</dbReference>
<dbReference type="GO" id="GO:0046872">
    <property type="term" value="F:metal ion binding"/>
    <property type="evidence" value="ECO:0007669"/>
    <property type="project" value="UniProtKB-KW"/>
</dbReference>
<dbReference type="Proteomes" id="UP000297714">
    <property type="component" value="Unassembled WGS sequence"/>
</dbReference>
<keyword evidence="9" id="KW-0963">Cytoplasm</keyword>
<proteinExistence type="inferred from homology"/>
<keyword evidence="13" id="KW-1185">Reference proteome</keyword>
<comment type="cofactor">
    <cofactor evidence="9">
        <name>K(+)</name>
        <dbReference type="ChEBI" id="CHEBI:29103"/>
    </cofactor>
    <text evidence="9">Binds 1 potassium ion per subunit.</text>
</comment>
<evidence type="ECO:0000256" key="5">
    <source>
        <dbReference type="ARBA" id="ARBA00022801"/>
    </source>
</evidence>
<dbReference type="NCBIfam" id="TIGR00231">
    <property type="entry name" value="small_GTP"/>
    <property type="match status" value="1"/>
</dbReference>
<keyword evidence="3 9" id="KW-0479">Metal-binding</keyword>
<dbReference type="InterPro" id="IPR006073">
    <property type="entry name" value="GTP-bd"/>
</dbReference>
<dbReference type="AlphaFoldDB" id="A0A4Z0XZJ4"/>
<dbReference type="InterPro" id="IPR027417">
    <property type="entry name" value="P-loop_NTPase"/>
</dbReference>
<dbReference type="CDD" id="cd04164">
    <property type="entry name" value="trmE"/>
    <property type="match status" value="1"/>
</dbReference>
<dbReference type="InterPro" id="IPR031168">
    <property type="entry name" value="G_TrmE"/>
</dbReference>
<dbReference type="FunFam" id="3.30.1360.120:FF:000003">
    <property type="entry name" value="tRNA modification GTPase MnmE"/>
    <property type="match status" value="1"/>
</dbReference>
<comment type="caution">
    <text evidence="9">Lacks conserved residue(s) required for the propagation of feature annotation.</text>
</comment>
<dbReference type="InterPro" id="IPR004520">
    <property type="entry name" value="GTPase_MnmE"/>
</dbReference>
<feature type="binding site" evidence="9">
    <location>
        <position position="30"/>
    </location>
    <ligand>
        <name>(6S)-5-formyl-5,6,7,8-tetrahydrofolate</name>
        <dbReference type="ChEBI" id="CHEBI:57457"/>
    </ligand>
</feature>
<comment type="similarity">
    <text evidence="1 9 10">Belongs to the TRAFAC class TrmE-Era-EngA-EngB-Septin-like GTPase superfamily. TrmE GTPase family.</text>
</comment>
<keyword evidence="8 9" id="KW-0342">GTP-binding</keyword>
<dbReference type="InterPro" id="IPR027368">
    <property type="entry name" value="MnmE_dom2"/>
</dbReference>
<feature type="binding site" evidence="9">
    <location>
        <begin position="282"/>
        <end position="285"/>
    </location>
    <ligand>
        <name>GTP</name>
        <dbReference type="ChEBI" id="CHEBI:37565"/>
    </ligand>
</feature>
<dbReference type="CDD" id="cd14858">
    <property type="entry name" value="TrmE_N"/>
    <property type="match status" value="1"/>
</dbReference>
<sequence>MENKSIYNTSSKTIAAISTPQAPGGIGIVRISGPDARKIAGKVFTSSRGKTLDDIKGYTALYGRVHDGDEDIDEAIALNFTAPASFTGEDVVELSCHGGLYILRRVLKAVFAAGAVPAGPGEFTRRAFLNGKIGLTEAESVMQLIGAQGEQAAKAALAGHDGALEKKIRQIRESLLQMAGHLSAWADYPEEDIPEVNEGSLHATLCSVKGELERLLSQFEAGRAIREGVVTVIAGRPNVGKSTLMNLLSGCERSIVTEYAGTTRDIVEDTVILGDIPLRLSDTAGIHLTEDPVERIGVERARERIREAQLILAVFDSSQELNDEDRELVSFVLRSPAIAVVNKSDLPIKIDIKYIKENFKQIVYISALSGEGLEQLKNAVAELLHTAGLNPADGILFTERQRDAARRAEDSVSEAIVAVESGMTLDAVTVSIEGAISALLELTGERATEAVVDSVFHNFCVGK</sequence>
<evidence type="ECO:0000313" key="13">
    <source>
        <dbReference type="Proteomes" id="UP000297714"/>
    </source>
</evidence>
<dbReference type="PANTHER" id="PTHR42714">
    <property type="entry name" value="TRNA MODIFICATION GTPASE GTPBP3"/>
    <property type="match status" value="1"/>
</dbReference>
<dbReference type="InterPro" id="IPR018948">
    <property type="entry name" value="GTP-bd_TrmE_N"/>
</dbReference>
<reference evidence="12 13" key="1">
    <citation type="submission" date="2019-04" db="EMBL/GenBank/DDBJ databases">
        <authorList>
            <person name="Poehlein A."/>
            <person name="Bengelsdorf F.R."/>
            <person name="Duerre P."/>
            <person name="Daniel R."/>
        </authorList>
    </citation>
    <scope>NUCLEOTIDE SEQUENCE [LARGE SCALE GENOMIC DNA]</scope>
    <source>
        <strain evidence="12 13">BS-1</strain>
    </source>
</reference>
<dbReference type="Gene3D" id="3.40.50.300">
    <property type="entry name" value="P-loop containing nucleotide triphosphate hydrolases"/>
    <property type="match status" value="1"/>
</dbReference>
<evidence type="ECO:0000256" key="7">
    <source>
        <dbReference type="ARBA" id="ARBA00022958"/>
    </source>
</evidence>
<feature type="binding site" evidence="9">
    <location>
        <position position="263"/>
    </location>
    <ligand>
        <name>Mg(2+)</name>
        <dbReference type="ChEBI" id="CHEBI:18420"/>
    </ligand>
</feature>
<dbReference type="GO" id="GO:0042802">
    <property type="term" value="F:identical protein binding"/>
    <property type="evidence" value="ECO:0007669"/>
    <property type="project" value="UniProtKB-ARBA"/>
</dbReference>
<dbReference type="EC" id="3.6.-.-" evidence="9"/>
<evidence type="ECO:0000259" key="11">
    <source>
        <dbReference type="PROSITE" id="PS51709"/>
    </source>
</evidence>
<keyword evidence="7 9" id="KW-0630">Potassium</keyword>
<dbReference type="EMBL" id="SRMQ01000003">
    <property type="protein sequence ID" value="TGJ76884.1"/>
    <property type="molecule type" value="Genomic_DNA"/>
</dbReference>
<evidence type="ECO:0000256" key="1">
    <source>
        <dbReference type="ARBA" id="ARBA00011043"/>
    </source>
</evidence>
<comment type="subcellular location">
    <subcellularLocation>
        <location evidence="9">Cytoplasm</location>
    </subcellularLocation>
</comment>
<feature type="domain" description="TrmE-type G" evidence="11">
    <location>
        <begin position="228"/>
        <end position="385"/>
    </location>
</feature>
<evidence type="ECO:0000256" key="3">
    <source>
        <dbReference type="ARBA" id="ARBA00022723"/>
    </source>
</evidence>
<evidence type="ECO:0000256" key="8">
    <source>
        <dbReference type="ARBA" id="ARBA00023134"/>
    </source>
</evidence>
<feature type="binding site" evidence="9">
    <location>
        <position position="242"/>
    </location>
    <ligand>
        <name>Mg(2+)</name>
        <dbReference type="ChEBI" id="CHEBI:18420"/>
    </ligand>
</feature>
<dbReference type="GO" id="GO:0003924">
    <property type="term" value="F:GTPase activity"/>
    <property type="evidence" value="ECO:0007669"/>
    <property type="project" value="UniProtKB-UniRule"/>
</dbReference>
<dbReference type="GO" id="GO:0002098">
    <property type="term" value="P:tRNA wobble uridine modification"/>
    <property type="evidence" value="ECO:0007669"/>
    <property type="project" value="TreeGrafter"/>
</dbReference>
<comment type="function">
    <text evidence="9">Exhibits a very high intrinsic GTPase hydrolysis rate. Involved in the addition of a carboxymethylaminomethyl (cmnm) group at the wobble position (U34) of certain tRNAs, forming tRNA-cmnm(5)s(2)U34.</text>
</comment>
<name>A0A4Z0XZJ4_9FIRM</name>
<feature type="binding site" evidence="9">
    <location>
        <position position="93"/>
    </location>
    <ligand>
        <name>(6S)-5-formyl-5,6,7,8-tetrahydrofolate</name>
        <dbReference type="ChEBI" id="CHEBI:57457"/>
    </ligand>
</feature>
<dbReference type="GO" id="GO:0030488">
    <property type="term" value="P:tRNA methylation"/>
    <property type="evidence" value="ECO:0007669"/>
    <property type="project" value="TreeGrafter"/>
</dbReference>
<dbReference type="Pfam" id="PF01926">
    <property type="entry name" value="MMR_HSR1"/>
    <property type="match status" value="1"/>
</dbReference>
<dbReference type="Pfam" id="PF12631">
    <property type="entry name" value="MnmE_helical"/>
    <property type="match status" value="1"/>
</dbReference>
<keyword evidence="6 9" id="KW-0460">Magnesium</keyword>
<keyword evidence="5 9" id="KW-0378">Hydrolase</keyword>
<protein>
    <recommendedName>
        <fullName evidence="9">tRNA modification GTPase MnmE</fullName>
        <ecNumber evidence="9">3.6.-.-</ecNumber>
    </recommendedName>
</protein>
<dbReference type="OrthoDB" id="9805918at2"/>
<dbReference type="HAMAP" id="MF_00379">
    <property type="entry name" value="GTPase_MnmE"/>
    <property type="match status" value="1"/>
</dbReference>